<dbReference type="Proteomes" id="UP000030755">
    <property type="component" value="Unassembled WGS sequence"/>
</dbReference>
<organism evidence="3 4">
    <name type="scientific">Rozella allomycis (strain CSF55)</name>
    <dbReference type="NCBI Taxonomy" id="988480"/>
    <lineage>
        <taxon>Eukaryota</taxon>
        <taxon>Fungi</taxon>
        <taxon>Fungi incertae sedis</taxon>
        <taxon>Cryptomycota</taxon>
        <taxon>Cryptomycota incertae sedis</taxon>
        <taxon>Rozella</taxon>
    </lineage>
</organism>
<dbReference type="OrthoDB" id="1104827at2759"/>
<name>A0A075AS22_ROZAC</name>
<sequence length="375" mass="42748">MQEILKFLPTDEEMNKLYKSHEKDFSIADSFIFEIGKVEDVRLRLNFLIQMKSIDTEGLIKDLSGCLKNYSRLVHKIESSSNLHRLLHIILVLGNILNGTEESSFCPSSLHSLNNKKEFLNHCYEFVKSNEPEVLDLGIEFDDKVFENYRNPDEVMESISESIKALESFVRNEILFSDNEFQAFVMGVKEINNGYLNELQSLERKFKALFMETCSFLGECNKDSLHFDICIGLYKHASLFHSMVSKSLLFYVLLYISITLALPNPLLPTIRQVRPANSMSSQNRDDSPNPSFQNAANNNFMSYTDFIQQQHGKDAHLSQPGYDPHYASEHKRKYKKALKKAARYGTYVLGAAGALYVGSEIFAGDRSTNITPSPA</sequence>
<evidence type="ECO:0000313" key="4">
    <source>
        <dbReference type="Proteomes" id="UP000030755"/>
    </source>
</evidence>
<dbReference type="Pfam" id="PF02181">
    <property type="entry name" value="FH2"/>
    <property type="match status" value="1"/>
</dbReference>
<accession>A0A075AS22</accession>
<dbReference type="InterPro" id="IPR015425">
    <property type="entry name" value="FH2_Formin"/>
</dbReference>
<feature type="domain" description="FH2" evidence="2">
    <location>
        <begin position="2"/>
        <end position="224"/>
    </location>
</feature>
<keyword evidence="1" id="KW-0812">Transmembrane</keyword>
<dbReference type="AlphaFoldDB" id="A0A075AS22"/>
<feature type="transmembrane region" description="Helical" evidence="1">
    <location>
        <begin position="341"/>
        <end position="359"/>
    </location>
</feature>
<protein>
    <recommendedName>
        <fullName evidence="2">FH2 domain-containing protein</fullName>
    </recommendedName>
</protein>
<dbReference type="EMBL" id="KE561212">
    <property type="protein sequence ID" value="EPZ31511.1"/>
    <property type="molecule type" value="Genomic_DNA"/>
</dbReference>
<dbReference type="HOGENOM" id="CLU_738003_0_0_1"/>
<evidence type="ECO:0000313" key="3">
    <source>
        <dbReference type="EMBL" id="EPZ31511.1"/>
    </source>
</evidence>
<dbReference type="InterPro" id="IPR042201">
    <property type="entry name" value="FH2_Formin_sf"/>
</dbReference>
<evidence type="ECO:0000259" key="2">
    <source>
        <dbReference type="Pfam" id="PF02181"/>
    </source>
</evidence>
<keyword evidence="1" id="KW-0472">Membrane</keyword>
<keyword evidence="4" id="KW-1185">Reference proteome</keyword>
<proteinExistence type="predicted"/>
<gene>
    <name evidence="3" type="ORF">O9G_004543</name>
</gene>
<keyword evidence="1" id="KW-1133">Transmembrane helix</keyword>
<dbReference type="Gene3D" id="1.20.58.2220">
    <property type="entry name" value="Formin, FH2 domain"/>
    <property type="match status" value="1"/>
</dbReference>
<dbReference type="SUPFAM" id="SSF101447">
    <property type="entry name" value="Formin homology 2 domain (FH2 domain)"/>
    <property type="match status" value="1"/>
</dbReference>
<reference evidence="3 4" key="1">
    <citation type="journal article" date="2013" name="Curr. Biol.">
        <title>Shared signatures of parasitism and phylogenomics unite Cryptomycota and microsporidia.</title>
        <authorList>
            <person name="James T.Y."/>
            <person name="Pelin A."/>
            <person name="Bonen L."/>
            <person name="Ahrendt S."/>
            <person name="Sain D."/>
            <person name="Corradi N."/>
            <person name="Stajich J.E."/>
        </authorList>
    </citation>
    <scope>NUCLEOTIDE SEQUENCE [LARGE SCALE GENOMIC DNA]</scope>
    <source>
        <strain evidence="3 4">CSF55</strain>
    </source>
</reference>
<evidence type="ECO:0000256" key="1">
    <source>
        <dbReference type="SAM" id="Phobius"/>
    </source>
</evidence>
<feature type="transmembrane region" description="Helical" evidence="1">
    <location>
        <begin position="248"/>
        <end position="267"/>
    </location>
</feature>